<dbReference type="STRING" id="1300341.I595_3676"/>
<keyword evidence="6" id="KW-1185">Reference proteome</keyword>
<sequence>MKSKKKNFPTPILSLEFYLEGYHQLVDKLKLEHDVAQLSKHLKCQLDSATLEILETSNYEALVMTDLNKEIVWANNGFREMTGYSTTFARGKKPSFLQGKDTMEDDRQFIRARLSTEKRFRASITNYKKNGDKYLCQIDVIPLFNTNDQLTHFLAMESELKVA</sequence>
<evidence type="ECO:0000256" key="1">
    <source>
        <dbReference type="ARBA" id="ARBA00022630"/>
    </source>
</evidence>
<evidence type="ECO:0000256" key="3">
    <source>
        <dbReference type="ARBA" id="ARBA00022991"/>
    </source>
</evidence>
<evidence type="ECO:0000313" key="6">
    <source>
        <dbReference type="Proteomes" id="UP000050280"/>
    </source>
</evidence>
<accession>A0A0P7AXY4</accession>
<keyword evidence="3" id="KW-0157">Chromophore</keyword>
<dbReference type="RefSeq" id="WP_054560608.1">
    <property type="nucleotide sequence ID" value="NZ_LDJX01000012.1"/>
</dbReference>
<dbReference type="CDD" id="cd00130">
    <property type="entry name" value="PAS"/>
    <property type="match status" value="1"/>
</dbReference>
<dbReference type="PANTHER" id="PTHR47429">
    <property type="entry name" value="PROTEIN TWIN LOV 1"/>
    <property type="match status" value="1"/>
</dbReference>
<evidence type="ECO:0000313" key="5">
    <source>
        <dbReference type="EMBL" id="KPM30266.1"/>
    </source>
</evidence>
<keyword evidence="2" id="KW-0288">FMN</keyword>
<organism evidence="5 6">
    <name type="scientific">Croceitalea dokdonensis DOKDO 023</name>
    <dbReference type="NCBI Taxonomy" id="1300341"/>
    <lineage>
        <taxon>Bacteria</taxon>
        <taxon>Pseudomonadati</taxon>
        <taxon>Bacteroidota</taxon>
        <taxon>Flavobacteriia</taxon>
        <taxon>Flavobacteriales</taxon>
        <taxon>Flavobacteriaceae</taxon>
        <taxon>Croceitalea</taxon>
    </lineage>
</organism>
<feature type="domain" description="PAS" evidence="4">
    <location>
        <begin position="61"/>
        <end position="154"/>
    </location>
</feature>
<dbReference type="SUPFAM" id="SSF55785">
    <property type="entry name" value="PYP-like sensor domain (PAS domain)"/>
    <property type="match status" value="1"/>
</dbReference>
<dbReference type="EMBL" id="LDJX01000012">
    <property type="protein sequence ID" value="KPM30266.1"/>
    <property type="molecule type" value="Genomic_DNA"/>
</dbReference>
<evidence type="ECO:0000259" key="4">
    <source>
        <dbReference type="Pfam" id="PF13426"/>
    </source>
</evidence>
<keyword evidence="1" id="KW-0285">Flavoprotein</keyword>
<name>A0A0P7AXY4_9FLAO</name>
<dbReference type="NCBIfam" id="TIGR00229">
    <property type="entry name" value="sensory_box"/>
    <property type="match status" value="1"/>
</dbReference>
<dbReference type="InterPro" id="IPR035965">
    <property type="entry name" value="PAS-like_dom_sf"/>
</dbReference>
<reference evidence="5 6" key="1">
    <citation type="submission" date="2015-09" db="EMBL/GenBank/DDBJ databases">
        <title>Genome sequence of the marine flavobacterium Croceitalea dokdonensis DOKDO 023 that contains proton- and sodium-pumping rhodopsins.</title>
        <authorList>
            <person name="Kwon S.-K."/>
            <person name="Lee H.K."/>
            <person name="Kwak M.-J."/>
            <person name="Kim J.F."/>
        </authorList>
    </citation>
    <scope>NUCLEOTIDE SEQUENCE [LARGE SCALE GENOMIC DNA]</scope>
    <source>
        <strain evidence="5 6">DOKDO 023</strain>
    </source>
</reference>
<dbReference type="PANTHER" id="PTHR47429:SF2">
    <property type="entry name" value="PROTEIN TWIN LOV 1"/>
    <property type="match status" value="1"/>
</dbReference>
<dbReference type="Proteomes" id="UP000050280">
    <property type="component" value="Unassembled WGS sequence"/>
</dbReference>
<dbReference type="OrthoDB" id="5760647at2"/>
<dbReference type="Gene3D" id="3.30.450.20">
    <property type="entry name" value="PAS domain"/>
    <property type="match status" value="1"/>
</dbReference>
<dbReference type="InterPro" id="IPR000014">
    <property type="entry name" value="PAS"/>
</dbReference>
<dbReference type="Pfam" id="PF13426">
    <property type="entry name" value="PAS_9"/>
    <property type="match status" value="1"/>
</dbReference>
<dbReference type="AlphaFoldDB" id="A0A0P7AXY4"/>
<evidence type="ECO:0000256" key="2">
    <source>
        <dbReference type="ARBA" id="ARBA00022643"/>
    </source>
</evidence>
<proteinExistence type="predicted"/>
<gene>
    <name evidence="5" type="ORF">I595_3676</name>
</gene>
<comment type="caution">
    <text evidence="5">The sequence shown here is derived from an EMBL/GenBank/DDBJ whole genome shotgun (WGS) entry which is preliminary data.</text>
</comment>
<protein>
    <submittedName>
        <fullName evidence="5">Thioesterase superfamily protein</fullName>
    </submittedName>
</protein>